<feature type="compositionally biased region" description="Basic and acidic residues" evidence="2">
    <location>
        <begin position="329"/>
        <end position="344"/>
    </location>
</feature>
<comment type="caution">
    <text evidence="4">The sequence shown here is derived from an EMBL/GenBank/DDBJ whole genome shotgun (WGS) entry which is preliminary data.</text>
</comment>
<keyword evidence="1" id="KW-0378">Hydrolase</keyword>
<evidence type="ECO:0000256" key="1">
    <source>
        <dbReference type="RuleBase" id="RU368089"/>
    </source>
</evidence>
<dbReference type="GO" id="GO:0004573">
    <property type="term" value="F:Glc3Man9GlcNAc2 oligosaccharide glucosidase activity"/>
    <property type="evidence" value="ECO:0007669"/>
    <property type="project" value="UniProtKB-UniRule"/>
</dbReference>
<dbReference type="AlphaFoldDB" id="A0A9Q0FTE1"/>
<comment type="similarity">
    <text evidence="1">Belongs to the glycosyl hydrolase 63 family.</text>
</comment>
<keyword evidence="1" id="KW-0326">Glycosidase</keyword>
<feature type="region of interest" description="Disordered" evidence="2">
    <location>
        <begin position="329"/>
        <end position="348"/>
    </location>
</feature>
<reference evidence="4" key="1">
    <citation type="submission" date="2022-02" db="EMBL/GenBank/DDBJ databases">
        <authorList>
            <person name="Henning P.M."/>
            <person name="McCubbin A.G."/>
            <person name="Shore J.S."/>
        </authorList>
    </citation>
    <scope>NUCLEOTIDE SEQUENCE</scope>
    <source>
        <strain evidence="4">F60SS</strain>
        <tissue evidence="4">Leaves</tissue>
    </source>
</reference>
<dbReference type="InterPro" id="IPR031631">
    <property type="entry name" value="Glyco_hydro_63N"/>
</dbReference>
<dbReference type="GO" id="GO:0005789">
    <property type="term" value="C:endoplasmic reticulum membrane"/>
    <property type="evidence" value="ECO:0007669"/>
    <property type="project" value="UniProtKB-SubCell"/>
</dbReference>
<evidence type="ECO:0000256" key="2">
    <source>
        <dbReference type="SAM" id="MobiDB-lite"/>
    </source>
</evidence>
<feature type="domain" description="Glycosyl hydrolase family 63 N-terminal" evidence="3">
    <location>
        <begin position="1"/>
        <end position="70"/>
    </location>
</feature>
<proteinExistence type="inferred from homology"/>
<dbReference type="PANTHER" id="PTHR10412:SF20">
    <property type="entry name" value="MANNOSYL-OLIGOSACCHARIDE GLUCOSIDASE GCS1"/>
    <property type="match status" value="1"/>
</dbReference>
<keyword evidence="1" id="KW-0256">Endoplasmic reticulum</keyword>
<dbReference type="GO" id="GO:0009311">
    <property type="term" value="P:oligosaccharide metabolic process"/>
    <property type="evidence" value="ECO:0007669"/>
    <property type="project" value="UniProtKB-UniRule"/>
</dbReference>
<comment type="function">
    <text evidence="1">Cleaves the distal alpha 1,2-linked glucose residue from the Glc(3)Man(9)GlcNAc(2) oligosaccharide precursor.</text>
</comment>
<accession>A0A9Q0FTE1</accession>
<dbReference type="EC" id="3.2.1.106" evidence="1"/>
<organism evidence="4 5">
    <name type="scientific">Turnera subulata</name>
    <dbReference type="NCBI Taxonomy" id="218843"/>
    <lineage>
        <taxon>Eukaryota</taxon>
        <taxon>Viridiplantae</taxon>
        <taxon>Streptophyta</taxon>
        <taxon>Embryophyta</taxon>
        <taxon>Tracheophyta</taxon>
        <taxon>Spermatophyta</taxon>
        <taxon>Magnoliopsida</taxon>
        <taxon>eudicotyledons</taxon>
        <taxon>Gunneridae</taxon>
        <taxon>Pentapetalae</taxon>
        <taxon>rosids</taxon>
        <taxon>fabids</taxon>
        <taxon>Malpighiales</taxon>
        <taxon>Passifloraceae</taxon>
        <taxon>Turnera</taxon>
    </lineage>
</organism>
<keyword evidence="5" id="KW-1185">Reference proteome</keyword>
<dbReference type="InterPro" id="IPR038518">
    <property type="entry name" value="Glyco_hydro_63N_sf"/>
</dbReference>
<evidence type="ECO:0000259" key="3">
    <source>
        <dbReference type="Pfam" id="PF16923"/>
    </source>
</evidence>
<evidence type="ECO:0000313" key="5">
    <source>
        <dbReference type="Proteomes" id="UP001141552"/>
    </source>
</evidence>
<dbReference type="Proteomes" id="UP001141552">
    <property type="component" value="Unassembled WGS sequence"/>
</dbReference>
<protein>
    <recommendedName>
        <fullName evidence="1">Mannosyl-oligosaccharide glucosidase</fullName>
        <ecNumber evidence="1">3.2.1.106</ecNumber>
    </recommendedName>
</protein>
<sequence>MWIGVKDGQYFMRHVCQSDQLTTYGWMRHNGHDYGHQVLVDHGLRLEKSFLKSRSEGSGYGGDWTVRFDVQTGVLTRSSSAIRAFPFPLPSWEQDAGALLTSMACCVAPCLSGSRRPRLASQLMRQGQFELGVGVPHQGSAITVSVVAAPTVEGRDRLGWVHGGGGVCVRDIVSATMLLSPFSLRVKKSRLIIVNKSKILILPTRRVCYYLSALTFCPVYRWLVVYQTRRTNHLRAHIPADLTWYLYGRNGVARHYTQAKLQGELFSALLSLPFPLQQVPRAPHKGASSCENQGRTGALEWKPLLAAAAAPSNASAPASCTVEHGLATDEDIKKMRSNKKKEESTPDTLAAKESYASLLAMLGWSR</sequence>
<dbReference type="GO" id="GO:0006487">
    <property type="term" value="P:protein N-linked glycosylation"/>
    <property type="evidence" value="ECO:0007669"/>
    <property type="project" value="UniProtKB-UniRule"/>
</dbReference>
<reference evidence="4" key="2">
    <citation type="journal article" date="2023" name="Plants (Basel)">
        <title>Annotation of the Turnera subulata (Passifloraceae) Draft Genome Reveals the S-Locus Evolved after the Divergence of Turneroideae from Passifloroideae in a Stepwise Manner.</title>
        <authorList>
            <person name="Henning P.M."/>
            <person name="Roalson E.H."/>
            <person name="Mir W."/>
            <person name="McCubbin A.G."/>
            <person name="Shore J.S."/>
        </authorList>
    </citation>
    <scope>NUCLEOTIDE SEQUENCE</scope>
    <source>
        <strain evidence="4">F60SS</strain>
    </source>
</reference>
<dbReference type="EMBL" id="JAKUCV010004236">
    <property type="protein sequence ID" value="KAJ4836076.1"/>
    <property type="molecule type" value="Genomic_DNA"/>
</dbReference>
<gene>
    <name evidence="4" type="ORF">Tsubulata_038946</name>
</gene>
<dbReference type="OrthoDB" id="410058at2759"/>
<dbReference type="Gene3D" id="2.70.98.110">
    <property type="entry name" value="Glycosyl hydrolase family 63, N-terminal domain"/>
    <property type="match status" value="1"/>
</dbReference>
<comment type="subcellular location">
    <subcellularLocation>
        <location evidence="1">Endoplasmic reticulum membrane</location>
        <topology evidence="1">Single-pass type II membrane protein</topology>
    </subcellularLocation>
</comment>
<evidence type="ECO:0000313" key="4">
    <source>
        <dbReference type="EMBL" id="KAJ4836076.1"/>
    </source>
</evidence>
<dbReference type="PANTHER" id="PTHR10412">
    <property type="entry name" value="MANNOSYL-OLIGOSACCHARIDE GLUCOSIDASE"/>
    <property type="match status" value="1"/>
</dbReference>
<comment type="catalytic activity">
    <reaction evidence="1">
        <text>N(4)-(alpha-D-Glc-(1-&gt;2)-alpha-D-Glc-(1-&gt;3)-alpha-D-Glc-(1-&gt;3)-alpha-D-Man-(1-&gt;2)-alpha-D-Man-(1-&gt;2)-alpha-D-Man-(1-&gt;3)-[alpha-D-Man-(1-&gt;2)-alpha-D-Man-(1-&gt;3)-[alpha-D-Man-(1-&gt;2)-alpha-D-Man-(1-&gt;6)]-alpha-D-Man-(1-&gt;6)]-beta-D-Man-(1-&gt;4)-beta-D-GlcNAc-(1-&gt;4)-beta-D-GlcNAc)-L-asparaginyl-[protein] + H2O = N(4)-(alpha-D-Glc-(1-&gt;3)-alpha-D-Glc-(1-&gt;3)-alpha-D-Man-(1-&gt;2)-alpha-D-Man-(1-&gt;2)-alpha-D-Man-(1-&gt;3)-[alpha-D-Man-(1-&gt;2)-alpha-D-Man-(1-&gt;3)-[alpha-D-Man-(1-&gt;2)-alpha-D-Man-(1-&gt;6)]-alpha-D-Man-(1-&gt;6)]-beta-D-Man-(1-&gt;4)-beta-D-GlcNAc-(1-&gt;4)-beta-D-GlcNAc)-L-asparaginyl-[protein] + beta-D-glucose</text>
        <dbReference type="Rhea" id="RHEA:55988"/>
        <dbReference type="Rhea" id="RHEA-COMP:12806"/>
        <dbReference type="Rhea" id="RHEA-COMP:14355"/>
        <dbReference type="ChEBI" id="CHEBI:15377"/>
        <dbReference type="ChEBI" id="CHEBI:15903"/>
        <dbReference type="ChEBI" id="CHEBI:59082"/>
        <dbReference type="ChEBI" id="CHEBI:132537"/>
        <dbReference type="EC" id="3.2.1.106"/>
    </reaction>
</comment>
<dbReference type="Pfam" id="PF16923">
    <property type="entry name" value="Glyco_hydro_63N"/>
    <property type="match status" value="1"/>
</dbReference>
<name>A0A9Q0FTE1_9ROSI</name>
<dbReference type="InterPro" id="IPR004888">
    <property type="entry name" value="Glycoside_hydrolase_63"/>
</dbReference>